<dbReference type="AlphaFoldDB" id="A0A5K7S9M4"/>
<feature type="domain" description="Integrase catalytic" evidence="1">
    <location>
        <begin position="118"/>
        <end position="284"/>
    </location>
</feature>
<dbReference type="InterPro" id="IPR050900">
    <property type="entry name" value="Transposase_IS3/IS150/IS904"/>
</dbReference>
<sequence length="304" mass="35458">MKTNFSHIGLAKLCGWFGLTRQAYYQNGWKGMEVSIEEDILLSEVSKIREGHKRMGTRKLHDKLCKFMIDHQIKMGRDALFDLLSSNHMLVRKRTRRIQTTQSHHWLRKYKNLIRGFVPTGPNQLWVSDITYWKINGIYVYISFITDAFSRKVVGYHVALSLETVETIEALKMALSELILGPNIQLNLIHHSDRGVQYCCNEYVRLLNENHIQISMTENGDPLENAIAERLNGILKDEYLNDSPVKSIYEARLLLAKSVRLYNEDRPHMSIGNHYPSQVHQQGLKTNRLWKNYYKKKPTIVNQS</sequence>
<reference evidence="2" key="1">
    <citation type="journal article" date="2020" name="Int. J. Syst. Evol. Microbiol.">
        <title>Aquipluma nitroreducens gen. nov. sp. nov., a novel facultatively anaerobic bacterium isolated from a freshwater lake.</title>
        <authorList>
            <person name="Watanabe M."/>
            <person name="Kojima H."/>
            <person name="Fukui M."/>
        </authorList>
    </citation>
    <scope>NUCLEOTIDE SEQUENCE</scope>
    <source>
        <strain evidence="2">MeG22</strain>
    </source>
</reference>
<dbReference type="SUPFAM" id="SSF53098">
    <property type="entry name" value="Ribonuclease H-like"/>
    <property type="match status" value="1"/>
</dbReference>
<gene>
    <name evidence="2" type="ORF">AQPE_2163</name>
</gene>
<dbReference type="InterPro" id="IPR001584">
    <property type="entry name" value="Integrase_cat-core"/>
</dbReference>
<dbReference type="GO" id="GO:0015074">
    <property type="term" value="P:DNA integration"/>
    <property type="evidence" value="ECO:0007669"/>
    <property type="project" value="InterPro"/>
</dbReference>
<evidence type="ECO:0000313" key="2">
    <source>
        <dbReference type="EMBL" id="BBE18004.1"/>
    </source>
</evidence>
<dbReference type="KEGG" id="anf:AQPE_2163"/>
<name>A0A5K7S9M4_9BACT</name>
<dbReference type="InterPro" id="IPR048020">
    <property type="entry name" value="Transpos_IS3"/>
</dbReference>
<dbReference type="PANTHER" id="PTHR46889">
    <property type="entry name" value="TRANSPOSASE INSF FOR INSERTION SEQUENCE IS3B-RELATED"/>
    <property type="match status" value="1"/>
</dbReference>
<dbReference type="Gene3D" id="3.30.420.10">
    <property type="entry name" value="Ribonuclease H-like superfamily/Ribonuclease H"/>
    <property type="match status" value="1"/>
</dbReference>
<dbReference type="InterPro" id="IPR012337">
    <property type="entry name" value="RNaseH-like_sf"/>
</dbReference>
<organism evidence="2 3">
    <name type="scientific">Aquipluma nitroreducens</name>
    <dbReference type="NCBI Taxonomy" id="2010828"/>
    <lineage>
        <taxon>Bacteria</taxon>
        <taxon>Pseudomonadati</taxon>
        <taxon>Bacteroidota</taxon>
        <taxon>Bacteroidia</taxon>
        <taxon>Marinilabiliales</taxon>
        <taxon>Prolixibacteraceae</taxon>
        <taxon>Aquipluma</taxon>
    </lineage>
</organism>
<evidence type="ECO:0000259" key="1">
    <source>
        <dbReference type="PROSITE" id="PS50994"/>
    </source>
</evidence>
<dbReference type="InterPro" id="IPR036397">
    <property type="entry name" value="RNaseH_sf"/>
</dbReference>
<dbReference type="EMBL" id="AP018694">
    <property type="protein sequence ID" value="BBE18004.1"/>
    <property type="molecule type" value="Genomic_DNA"/>
</dbReference>
<keyword evidence="3" id="KW-1185">Reference proteome</keyword>
<protein>
    <submittedName>
        <fullName evidence="2">Mobile element protein</fullName>
    </submittedName>
</protein>
<dbReference type="PANTHER" id="PTHR46889:SF5">
    <property type="entry name" value="INTEGRASE PROTEIN"/>
    <property type="match status" value="1"/>
</dbReference>
<dbReference type="GO" id="GO:0003676">
    <property type="term" value="F:nucleic acid binding"/>
    <property type="evidence" value="ECO:0007669"/>
    <property type="project" value="InterPro"/>
</dbReference>
<dbReference type="NCBIfam" id="NF033516">
    <property type="entry name" value="transpos_IS3"/>
    <property type="match status" value="1"/>
</dbReference>
<dbReference type="Pfam" id="PF00665">
    <property type="entry name" value="rve"/>
    <property type="match status" value="1"/>
</dbReference>
<proteinExistence type="predicted"/>
<accession>A0A5K7S9M4</accession>
<dbReference type="RefSeq" id="WP_318350952.1">
    <property type="nucleotide sequence ID" value="NZ_AP018694.1"/>
</dbReference>
<evidence type="ECO:0000313" key="3">
    <source>
        <dbReference type="Proteomes" id="UP001193389"/>
    </source>
</evidence>
<dbReference type="Proteomes" id="UP001193389">
    <property type="component" value="Chromosome"/>
</dbReference>
<dbReference type="PROSITE" id="PS50994">
    <property type="entry name" value="INTEGRASE"/>
    <property type="match status" value="1"/>
</dbReference>